<dbReference type="Proteomes" id="UP000598633">
    <property type="component" value="Unassembled WGS sequence"/>
</dbReference>
<organism evidence="2 3">
    <name type="scientific">Candidatus Sulfomarinibacter kjeldsenii</name>
    <dbReference type="NCBI Taxonomy" id="2885994"/>
    <lineage>
        <taxon>Bacteria</taxon>
        <taxon>Pseudomonadati</taxon>
        <taxon>Acidobacteriota</taxon>
        <taxon>Thermoanaerobaculia</taxon>
        <taxon>Thermoanaerobaculales</taxon>
        <taxon>Candidatus Sulfomarinibacteraceae</taxon>
        <taxon>Candidatus Sulfomarinibacter</taxon>
    </lineage>
</organism>
<protein>
    <submittedName>
        <fullName evidence="2">Uncharacterized protein</fullName>
    </submittedName>
</protein>
<dbReference type="AlphaFoldDB" id="A0A8J7C3D3"/>
<accession>A0A8J7C3D3</accession>
<sequence>MIVLTLETRRVLAASIFVLLIFSIGCASGSSSQQPTQAIQAAQEIPTEELLDVGITIFDPGLPPEGQKVPDDVFPELRKAEARFQAIELMETMQSTGQWGAVRVLPAGHGTTDLRVSGTILLSTGMKMALDIRAVDARGKVWLEERYRAQANEAVYLNDKASKRDPFESIYSEISNDLLRARNKLRAGELAEIRQVSRLQFAANLAPDPFEDYLTTDKKGRKKVKRLPAHGDPMMARVDNIRASENLFIDTLDQNFAAFYAKMEAPYASWRKYTYEEEKAYKALKRKALTQQILGGLAILGAILADPGSSAAAVARDAAMIGGMAAIHAGIATSKEAKIHAEAIRELAASVETELEPIVIEVRGQTLRLSGSAETQYQEWQQLMRKIWATETGLPVDPNQPGGPTIRSGPDSGPSDEPPEQR</sequence>
<gene>
    <name evidence="2" type="ORF">IFJ97_04375</name>
</gene>
<comment type="caution">
    <text evidence="2">The sequence shown here is derived from an EMBL/GenBank/DDBJ whole genome shotgun (WGS) entry which is preliminary data.</text>
</comment>
<feature type="region of interest" description="Disordered" evidence="1">
    <location>
        <begin position="391"/>
        <end position="422"/>
    </location>
</feature>
<reference evidence="2 3" key="1">
    <citation type="submission" date="2020-08" db="EMBL/GenBank/DDBJ databases">
        <title>Acidobacteriota in marine sediments use diverse sulfur dissimilation pathways.</title>
        <authorList>
            <person name="Wasmund K."/>
        </authorList>
    </citation>
    <scope>NUCLEOTIDE SEQUENCE [LARGE SCALE GENOMIC DNA]</scope>
    <source>
        <strain evidence="2">MAG AM3-A</strain>
    </source>
</reference>
<evidence type="ECO:0000313" key="2">
    <source>
        <dbReference type="EMBL" id="MBD3870575.1"/>
    </source>
</evidence>
<evidence type="ECO:0000256" key="1">
    <source>
        <dbReference type="SAM" id="MobiDB-lite"/>
    </source>
</evidence>
<evidence type="ECO:0000313" key="3">
    <source>
        <dbReference type="Proteomes" id="UP000598633"/>
    </source>
</evidence>
<name>A0A8J7C3D3_9BACT</name>
<dbReference type="EMBL" id="JACXWA010000070">
    <property type="protein sequence ID" value="MBD3870575.1"/>
    <property type="molecule type" value="Genomic_DNA"/>
</dbReference>
<proteinExistence type="predicted"/>